<accession>A0ABS0CJN4</accession>
<dbReference type="RefSeq" id="WP_195128132.1">
    <property type="nucleotide sequence ID" value="NZ_JADLQX010000002.1"/>
</dbReference>
<reference evidence="2 3" key="1">
    <citation type="submission" date="2020-10" db="EMBL/GenBank/DDBJ databases">
        <title>Identification of Nocardia species via Next-generation sequencing and recognition of intraspecies genetic diversity.</title>
        <authorList>
            <person name="Li P."/>
            <person name="Li P."/>
            <person name="Lu B."/>
        </authorList>
    </citation>
    <scope>NUCLEOTIDE SEQUENCE [LARGE SCALE GENOMIC DNA]</scope>
    <source>
        <strain evidence="2 3">BJ06-0157</strain>
    </source>
</reference>
<comment type="caution">
    <text evidence="2">The sequence shown here is derived from an EMBL/GenBank/DDBJ whole genome shotgun (WGS) entry which is preliminary data.</text>
</comment>
<sequence>MSVNEPLHDPADLLDELDAVIREQELLRLRAIALQARYRALEPFAGRYDKPGNTPWACDEYGELNVKYTAEGLGSAADDMARTLKYGLRYVRGLAAKVREYPQPEREQVDRSRVERGRSR</sequence>
<dbReference type="Proteomes" id="UP000702209">
    <property type="component" value="Unassembled WGS sequence"/>
</dbReference>
<evidence type="ECO:0000313" key="3">
    <source>
        <dbReference type="Proteomes" id="UP000702209"/>
    </source>
</evidence>
<keyword evidence="3" id="KW-1185">Reference proteome</keyword>
<evidence type="ECO:0000256" key="1">
    <source>
        <dbReference type="SAM" id="MobiDB-lite"/>
    </source>
</evidence>
<organism evidence="2 3">
    <name type="scientific">Nocardia amamiensis</name>
    <dbReference type="NCBI Taxonomy" id="404578"/>
    <lineage>
        <taxon>Bacteria</taxon>
        <taxon>Bacillati</taxon>
        <taxon>Actinomycetota</taxon>
        <taxon>Actinomycetes</taxon>
        <taxon>Mycobacteriales</taxon>
        <taxon>Nocardiaceae</taxon>
        <taxon>Nocardia</taxon>
    </lineage>
</organism>
<dbReference type="EMBL" id="JADLQX010000002">
    <property type="protein sequence ID" value="MBF6296809.1"/>
    <property type="molecule type" value="Genomic_DNA"/>
</dbReference>
<evidence type="ECO:0000313" key="2">
    <source>
        <dbReference type="EMBL" id="MBF6296809.1"/>
    </source>
</evidence>
<gene>
    <name evidence="2" type="ORF">IU459_04525</name>
</gene>
<feature type="region of interest" description="Disordered" evidence="1">
    <location>
        <begin position="101"/>
        <end position="120"/>
    </location>
</feature>
<protein>
    <recommendedName>
        <fullName evidence="4">DUF222 domain-containing protein</fullName>
    </recommendedName>
</protein>
<proteinExistence type="predicted"/>
<name>A0ABS0CJN4_9NOCA</name>
<evidence type="ECO:0008006" key="4">
    <source>
        <dbReference type="Google" id="ProtNLM"/>
    </source>
</evidence>